<organism evidence="4 5">
    <name type="scientific">Brevibacterium aurantiacum</name>
    <dbReference type="NCBI Taxonomy" id="273384"/>
    <lineage>
        <taxon>Bacteria</taxon>
        <taxon>Bacillati</taxon>
        <taxon>Actinomycetota</taxon>
        <taxon>Actinomycetes</taxon>
        <taxon>Micrococcales</taxon>
        <taxon>Brevibacteriaceae</taxon>
        <taxon>Brevibacterium</taxon>
    </lineage>
</organism>
<reference evidence="4 5" key="1">
    <citation type="journal article" date="2017" name="Elife">
        <title>Extensive horizontal gene transfer in cheese-associated bacteria.</title>
        <authorList>
            <person name="Bonham K.S."/>
            <person name="Wolfe B.E."/>
            <person name="Dutton R.J."/>
        </authorList>
    </citation>
    <scope>NUCLEOTIDE SEQUENCE [LARGE SCALE GENOMIC DNA]</scope>
    <source>
        <strain evidence="4 5">962_8</strain>
    </source>
</reference>
<gene>
    <name evidence="4" type="ORF">CIK65_17420</name>
</gene>
<evidence type="ECO:0000256" key="1">
    <source>
        <dbReference type="SAM" id="MobiDB-lite"/>
    </source>
</evidence>
<accession>A0A2A3YQA8</accession>
<dbReference type="Proteomes" id="UP000218620">
    <property type="component" value="Unassembled WGS sequence"/>
</dbReference>
<dbReference type="EMBL" id="NRGQ01000031">
    <property type="protein sequence ID" value="PCC41473.1"/>
    <property type="molecule type" value="Genomic_DNA"/>
</dbReference>
<feature type="domain" description="Double-GTPase 2" evidence="3">
    <location>
        <begin position="277"/>
        <end position="495"/>
    </location>
</feature>
<feature type="transmembrane region" description="Helical" evidence="2">
    <location>
        <begin position="156"/>
        <end position="180"/>
    </location>
</feature>
<name>A0A2A3YQA8_BREAU</name>
<dbReference type="AlphaFoldDB" id="A0A2A3YQA8"/>
<evidence type="ECO:0000313" key="5">
    <source>
        <dbReference type="Proteomes" id="UP000218620"/>
    </source>
</evidence>
<evidence type="ECO:0000313" key="4">
    <source>
        <dbReference type="EMBL" id="PCC41473.1"/>
    </source>
</evidence>
<evidence type="ECO:0000259" key="3">
    <source>
        <dbReference type="Pfam" id="PF19993"/>
    </source>
</evidence>
<dbReference type="RefSeq" id="WP_096179029.1">
    <property type="nucleotide sequence ID" value="NZ_NRGQ01000031.1"/>
</dbReference>
<dbReference type="InterPro" id="IPR045528">
    <property type="entry name" value="DO-GTPase2"/>
</dbReference>
<feature type="transmembrane region" description="Helical" evidence="2">
    <location>
        <begin position="126"/>
        <end position="150"/>
    </location>
</feature>
<protein>
    <recommendedName>
        <fullName evidence="3">Double-GTPase 2 domain-containing protein</fullName>
    </recommendedName>
</protein>
<feature type="transmembrane region" description="Helical" evidence="2">
    <location>
        <begin position="32"/>
        <end position="58"/>
    </location>
</feature>
<keyword evidence="2" id="KW-0472">Membrane</keyword>
<feature type="region of interest" description="Disordered" evidence="1">
    <location>
        <begin position="326"/>
        <end position="346"/>
    </location>
</feature>
<evidence type="ECO:0000256" key="2">
    <source>
        <dbReference type="SAM" id="Phobius"/>
    </source>
</evidence>
<comment type="caution">
    <text evidence="4">The sequence shown here is derived from an EMBL/GenBank/DDBJ whole genome shotgun (WGS) entry which is preliminary data.</text>
</comment>
<proteinExistence type="predicted"/>
<feature type="transmembrane region" description="Helical" evidence="2">
    <location>
        <begin position="7"/>
        <end position="26"/>
    </location>
</feature>
<sequence length="544" mass="58584">MPQVIGVILAIVIGIWLAVMIVWSLFVLIARIIAYVLGIAIIVAGLALLAGIITGLVIPYRVLRGANEKGPAIATPAKVRAGDVFRLSATGAAKNFGWDYAWPNYVPFQFRHDQTAVLRQSREVSVVALGLCLGWWFPLAFIPALGFTAGLWVGTLLWYVITWAFRMLVVIAQSVTLRTLRAKEKRFMQQEGATVRCVQPGCYGTTDTPSFLCPNSACGAIHRDMTPGRLGIRTRVCGCGDELPLTVARASPLLEAICPFCNVSLPQGSGTRRVIQIPVLGPVAAGKTQFLAASAASLEDQGDDVAPGLTITALSRVAEQFLTNSVNESRARRAPTKTVHDNKPEGYPFLVQGPENSFEMHLLDAAGENFVTAEHAHSLTYLNDATAYVFLVDPLAIPVVADSLRRSRLNGQIPVAQGSTEDAYGSVVDQLADLGRRRIAVVVTKVDVVAQISETEPKIPVDSAGIRAWLQEVGEDRLIARIESDFEDVTYFAVDSTSRGRPNMPPHPLGVVDWAIRAQGGQALFGEQTTSAVGTSEEGEEATA</sequence>
<keyword evidence="2" id="KW-1133">Transmembrane helix</keyword>
<keyword evidence="2" id="KW-0812">Transmembrane</keyword>
<dbReference type="Pfam" id="PF19993">
    <property type="entry name" value="DO-GTPase2"/>
    <property type="match status" value="1"/>
</dbReference>